<evidence type="ECO:0008006" key="4">
    <source>
        <dbReference type="Google" id="ProtNLM"/>
    </source>
</evidence>
<accession>A0A4U8YXC5</accession>
<organism evidence="2 3">
    <name type="scientific">Methylocella tundrae</name>
    <dbReference type="NCBI Taxonomy" id="227605"/>
    <lineage>
        <taxon>Bacteria</taxon>
        <taxon>Pseudomonadati</taxon>
        <taxon>Pseudomonadota</taxon>
        <taxon>Alphaproteobacteria</taxon>
        <taxon>Hyphomicrobiales</taxon>
        <taxon>Beijerinckiaceae</taxon>
        <taxon>Methylocella</taxon>
    </lineage>
</organism>
<keyword evidence="1" id="KW-0472">Membrane</keyword>
<keyword evidence="1" id="KW-1133">Transmembrane helix</keyword>
<dbReference type="Pfam" id="PF07386">
    <property type="entry name" value="DUF1499"/>
    <property type="match status" value="1"/>
</dbReference>
<proteinExistence type="predicted"/>
<protein>
    <recommendedName>
        <fullName evidence="4">DUF1499 domain-containing protein</fullName>
    </recommendedName>
</protein>
<feature type="transmembrane region" description="Helical" evidence="1">
    <location>
        <begin position="45"/>
        <end position="70"/>
    </location>
</feature>
<dbReference type="Proteomes" id="UP000294360">
    <property type="component" value="Chromosome"/>
</dbReference>
<dbReference type="AlphaFoldDB" id="A0A4U8YXC5"/>
<feature type="transmembrane region" description="Helical" evidence="1">
    <location>
        <begin position="77"/>
        <end position="96"/>
    </location>
</feature>
<dbReference type="RefSeq" id="WP_134487005.1">
    <property type="nucleotide sequence ID" value="NZ_CP139089.1"/>
</dbReference>
<evidence type="ECO:0000256" key="1">
    <source>
        <dbReference type="SAM" id="Phobius"/>
    </source>
</evidence>
<dbReference type="KEGG" id="mtun:MTUNDRAET4_0737"/>
<keyword evidence="1" id="KW-0812">Transmembrane</keyword>
<name>A0A4U8YXC5_METTU</name>
<reference evidence="2 3" key="1">
    <citation type="submission" date="2019-03" db="EMBL/GenBank/DDBJ databases">
        <authorList>
            <person name="Kox A.R. M."/>
        </authorList>
    </citation>
    <scope>NUCLEOTIDE SEQUENCE [LARGE SCALE GENOMIC DNA]</scope>
    <source>
        <strain evidence="2">MTUNDRAET4 annotated genome</strain>
    </source>
</reference>
<evidence type="ECO:0000313" key="3">
    <source>
        <dbReference type="Proteomes" id="UP000294360"/>
    </source>
</evidence>
<dbReference type="OrthoDB" id="1523552at2"/>
<dbReference type="EMBL" id="LR536450">
    <property type="protein sequence ID" value="VFU07630.1"/>
    <property type="molecule type" value="Genomic_DNA"/>
</dbReference>
<evidence type="ECO:0000313" key="2">
    <source>
        <dbReference type="EMBL" id="VFU07630.1"/>
    </source>
</evidence>
<sequence>MRRLIVEEPYSKSALLSRRLAAFALAVALIGVAAARSGIDPPAALTVLSGSIALAAAAILSALLAFAVIWRTGRQGAGQAAAGLFLALLLLAYPAYQLAKTTHLPRLTDFSTDIADPPVFSASRVAQAARGGRTPKTLPASMRRAQAQAYPKILPIILDLTGDEAFVAVAKAVAASGWRIVVETPPGGRMGVGHIDAIARSLILGFPCDITLRIRPLAGQTRIDLRSVSRFGPYDFGANQRNIHTFEAALEAQVDKK</sequence>
<dbReference type="InterPro" id="IPR010865">
    <property type="entry name" value="DUF1499"/>
</dbReference>
<gene>
    <name evidence="2" type="ORF">MTUNDRAET4_0737</name>
</gene>